<comment type="caution">
    <text evidence="1">The sequence shown here is derived from an EMBL/GenBank/DDBJ whole genome shotgun (WGS) entry which is preliminary data.</text>
</comment>
<reference evidence="1 2" key="1">
    <citation type="journal article" date="2016" name="Nat. Commun.">
        <title>Extremotolerant tardigrade genome and improved radiotolerance of human cultured cells by tardigrade-unique protein.</title>
        <authorList>
            <person name="Hashimoto T."/>
            <person name="Horikawa D.D."/>
            <person name="Saito Y."/>
            <person name="Kuwahara H."/>
            <person name="Kozuka-Hata H."/>
            <person name="Shin-I T."/>
            <person name="Minakuchi Y."/>
            <person name="Ohishi K."/>
            <person name="Motoyama A."/>
            <person name="Aizu T."/>
            <person name="Enomoto A."/>
            <person name="Kondo K."/>
            <person name="Tanaka S."/>
            <person name="Hara Y."/>
            <person name="Koshikawa S."/>
            <person name="Sagara H."/>
            <person name="Miura T."/>
            <person name="Yokobori S."/>
            <person name="Miyagawa K."/>
            <person name="Suzuki Y."/>
            <person name="Kubo T."/>
            <person name="Oyama M."/>
            <person name="Kohara Y."/>
            <person name="Fujiyama A."/>
            <person name="Arakawa K."/>
            <person name="Katayama T."/>
            <person name="Toyoda A."/>
            <person name="Kunieda T."/>
        </authorList>
    </citation>
    <scope>NUCLEOTIDE SEQUENCE [LARGE SCALE GENOMIC DNA]</scope>
    <source>
        <strain evidence="1 2">YOKOZUNA-1</strain>
    </source>
</reference>
<keyword evidence="2" id="KW-1185">Reference proteome</keyword>
<sequence length="89" mass="10445">MRARLLRREDYPKNADPETRIRKEQNRALMLKTIQQLQHQWQIAQPLFAYDDEKTLVFVNTQIPLAKHETAKVIVTEPGRGDGWPSNPH</sequence>
<accession>A0A1D1W3Q4</accession>
<organism evidence="1 2">
    <name type="scientific">Ramazzottius varieornatus</name>
    <name type="common">Water bear</name>
    <name type="synonym">Tardigrade</name>
    <dbReference type="NCBI Taxonomy" id="947166"/>
    <lineage>
        <taxon>Eukaryota</taxon>
        <taxon>Metazoa</taxon>
        <taxon>Ecdysozoa</taxon>
        <taxon>Tardigrada</taxon>
        <taxon>Eutardigrada</taxon>
        <taxon>Parachela</taxon>
        <taxon>Hypsibioidea</taxon>
        <taxon>Ramazzottiidae</taxon>
        <taxon>Ramazzottius</taxon>
    </lineage>
</organism>
<dbReference type="Proteomes" id="UP000186922">
    <property type="component" value="Unassembled WGS sequence"/>
</dbReference>
<dbReference type="EMBL" id="BDGG01000016">
    <property type="protein sequence ID" value="GAV08137.1"/>
    <property type="molecule type" value="Genomic_DNA"/>
</dbReference>
<gene>
    <name evidence="1" type="primary">RvY_17875-1</name>
    <name evidence="1" type="synonym">RvY_17875.1</name>
    <name evidence="1" type="ORF">RvY_17875</name>
</gene>
<evidence type="ECO:0000313" key="1">
    <source>
        <dbReference type="EMBL" id="GAV08137.1"/>
    </source>
</evidence>
<proteinExistence type="predicted"/>
<evidence type="ECO:0000313" key="2">
    <source>
        <dbReference type="Proteomes" id="UP000186922"/>
    </source>
</evidence>
<dbReference type="AlphaFoldDB" id="A0A1D1W3Q4"/>
<protein>
    <submittedName>
        <fullName evidence="1">Uncharacterized protein</fullName>
    </submittedName>
</protein>
<name>A0A1D1W3Q4_RAMVA</name>